<evidence type="ECO:0000313" key="3">
    <source>
        <dbReference type="Proteomes" id="UP000635853"/>
    </source>
</evidence>
<dbReference type="Pfam" id="PF00198">
    <property type="entry name" value="2-oxoacid_dh"/>
    <property type="match status" value="1"/>
</dbReference>
<dbReference type="InterPro" id="IPR001078">
    <property type="entry name" value="2-oxoacid_DH_actylTfrase"/>
</dbReference>
<accession>A0ABS1RE97</accession>
<evidence type="ECO:0000313" key="2">
    <source>
        <dbReference type="EMBL" id="MBL3577819.1"/>
    </source>
</evidence>
<feature type="domain" description="2-oxoacid dehydrogenase acyltransferase catalytic" evidence="1">
    <location>
        <begin position="33"/>
        <end position="84"/>
    </location>
</feature>
<proteinExistence type="predicted"/>
<dbReference type="EMBL" id="JAESIL010000020">
    <property type="protein sequence ID" value="MBL3577819.1"/>
    <property type="molecule type" value="Genomic_DNA"/>
</dbReference>
<evidence type="ECO:0000259" key="1">
    <source>
        <dbReference type="Pfam" id="PF00198"/>
    </source>
</evidence>
<comment type="caution">
    <text evidence="2">The sequence shown here is derived from an EMBL/GenBank/DDBJ whole genome shotgun (WGS) entry which is preliminary data.</text>
</comment>
<dbReference type="SUPFAM" id="SSF52777">
    <property type="entry name" value="CoA-dependent acyltransferases"/>
    <property type="match status" value="1"/>
</dbReference>
<keyword evidence="3" id="KW-1185">Reference proteome</keyword>
<protein>
    <submittedName>
        <fullName evidence="2">2-oxo acid dehydrogenase subunit E2</fullName>
    </submittedName>
</protein>
<name>A0ABS1RE97_9RHOB</name>
<dbReference type="Proteomes" id="UP000635853">
    <property type="component" value="Unassembled WGS sequence"/>
</dbReference>
<organism evidence="2 3">
    <name type="scientific">Rhodovulum visakhapatnamense</name>
    <dbReference type="NCBI Taxonomy" id="364297"/>
    <lineage>
        <taxon>Bacteria</taxon>
        <taxon>Pseudomonadati</taxon>
        <taxon>Pseudomonadota</taxon>
        <taxon>Alphaproteobacteria</taxon>
        <taxon>Rhodobacterales</taxon>
        <taxon>Paracoccaceae</taxon>
        <taxon>Rhodovulum</taxon>
    </lineage>
</organism>
<gene>
    <name evidence="2" type="ORF">JMJ92_06550</name>
</gene>
<dbReference type="Gene3D" id="3.30.559.10">
    <property type="entry name" value="Chloramphenicol acetyltransferase-like domain"/>
    <property type="match status" value="1"/>
</dbReference>
<reference evidence="3" key="1">
    <citation type="submission" date="2021-01" db="EMBL/GenBank/DDBJ databases">
        <title>Draft genomes of Rhodovulum sulfidophilum.</title>
        <authorList>
            <person name="Guzman M.S."/>
        </authorList>
    </citation>
    <scope>NUCLEOTIDE SEQUENCE [LARGE SCALE GENOMIC DNA]</scope>
    <source>
        <strain evidence="3">AB19</strain>
    </source>
</reference>
<dbReference type="RefSeq" id="WP_143540668.1">
    <property type="nucleotide sequence ID" value="NZ_JAESIL010000020.1"/>
</dbReference>
<dbReference type="InterPro" id="IPR023213">
    <property type="entry name" value="CAT-like_dom_sf"/>
</dbReference>
<sequence>MPGCAAIQARSTAPVTRKRPAFRSCLRACPEGAAGRRPMGRGDPFVLAPGISPTLSVDHRSVDGALGAQLLAGIRQGLEDPMSLPL</sequence>